<accession>A0ABR9M9R4</accession>
<sequence>MDSCDIWTGTKTWPHRLTPQRWAYQPVRTGLPDLAKA</sequence>
<evidence type="ECO:0008006" key="3">
    <source>
        <dbReference type="Google" id="ProtNLM"/>
    </source>
</evidence>
<gene>
    <name evidence="1" type="ORF">H4W80_007898</name>
</gene>
<reference evidence="1 2" key="1">
    <citation type="submission" date="2020-10" db="EMBL/GenBank/DDBJ databases">
        <title>Sequencing the genomes of 1000 actinobacteria strains.</title>
        <authorList>
            <person name="Klenk H.-P."/>
        </authorList>
    </citation>
    <scope>NUCLEOTIDE SEQUENCE [LARGE SCALE GENOMIC DNA]</scope>
    <source>
        <strain evidence="1 2">DSM 43173</strain>
    </source>
</reference>
<dbReference type="EMBL" id="JADBEK010000001">
    <property type="protein sequence ID" value="MBE1589640.1"/>
    <property type="molecule type" value="Genomic_DNA"/>
</dbReference>
<evidence type="ECO:0000313" key="1">
    <source>
        <dbReference type="EMBL" id="MBE1589640.1"/>
    </source>
</evidence>
<name>A0ABR9M9R4_9ACTN</name>
<comment type="caution">
    <text evidence="1">The sequence shown here is derived from an EMBL/GenBank/DDBJ whole genome shotgun (WGS) entry which is preliminary data.</text>
</comment>
<protein>
    <recommendedName>
        <fullName evidence="3">Transposase</fullName>
    </recommendedName>
</protein>
<organism evidence="1 2">
    <name type="scientific">Nonomuraea angiospora</name>
    <dbReference type="NCBI Taxonomy" id="46172"/>
    <lineage>
        <taxon>Bacteria</taxon>
        <taxon>Bacillati</taxon>
        <taxon>Actinomycetota</taxon>
        <taxon>Actinomycetes</taxon>
        <taxon>Streptosporangiales</taxon>
        <taxon>Streptosporangiaceae</taxon>
        <taxon>Nonomuraea</taxon>
    </lineage>
</organism>
<dbReference type="Proteomes" id="UP000633509">
    <property type="component" value="Unassembled WGS sequence"/>
</dbReference>
<keyword evidence="2" id="KW-1185">Reference proteome</keyword>
<proteinExistence type="predicted"/>
<evidence type="ECO:0000313" key="2">
    <source>
        <dbReference type="Proteomes" id="UP000633509"/>
    </source>
</evidence>